<dbReference type="Pfam" id="PF09811">
    <property type="entry name" value="Yae1_N"/>
    <property type="match status" value="1"/>
</dbReference>
<dbReference type="PANTHER" id="PTHR18829:SF0">
    <property type="entry name" value="PROTEIN YAE1 HOMOLOG"/>
    <property type="match status" value="1"/>
</dbReference>
<evidence type="ECO:0000256" key="2">
    <source>
        <dbReference type="ARBA" id="ARBA00004496"/>
    </source>
</evidence>
<keyword evidence="10" id="KW-1185">Reference proteome</keyword>
<gene>
    <name evidence="9" type="ORF">BCR32DRAFT_268146</name>
</gene>
<evidence type="ECO:0000256" key="5">
    <source>
        <dbReference type="ARBA" id="ARBA00018400"/>
    </source>
</evidence>
<organism evidence="9 10">
    <name type="scientific">Anaeromyces robustus</name>
    <dbReference type="NCBI Taxonomy" id="1754192"/>
    <lineage>
        <taxon>Eukaryota</taxon>
        <taxon>Fungi</taxon>
        <taxon>Fungi incertae sedis</taxon>
        <taxon>Chytridiomycota</taxon>
        <taxon>Chytridiomycota incertae sedis</taxon>
        <taxon>Neocallimastigomycetes</taxon>
        <taxon>Neocallimastigales</taxon>
        <taxon>Neocallimastigaceae</taxon>
        <taxon>Anaeromyces</taxon>
    </lineage>
</organism>
<evidence type="ECO:0000256" key="4">
    <source>
        <dbReference type="ARBA" id="ARBA00017286"/>
    </source>
</evidence>
<evidence type="ECO:0000313" key="10">
    <source>
        <dbReference type="Proteomes" id="UP000193944"/>
    </source>
</evidence>
<dbReference type="Proteomes" id="UP000193944">
    <property type="component" value="Unassembled WGS sequence"/>
</dbReference>
<proteinExistence type="inferred from homology"/>
<evidence type="ECO:0000256" key="6">
    <source>
        <dbReference type="ARBA" id="ARBA00022490"/>
    </source>
</evidence>
<dbReference type="OrthoDB" id="20086at2759"/>
<reference evidence="9 10" key="1">
    <citation type="submission" date="2016-08" db="EMBL/GenBank/DDBJ databases">
        <title>A Parts List for Fungal Cellulosomes Revealed by Comparative Genomics.</title>
        <authorList>
            <consortium name="DOE Joint Genome Institute"/>
            <person name="Haitjema C.H."/>
            <person name="Gilmore S.P."/>
            <person name="Henske J.K."/>
            <person name="Solomon K.V."/>
            <person name="De Groot R."/>
            <person name="Kuo A."/>
            <person name="Mondo S.J."/>
            <person name="Salamov A.A."/>
            <person name="Labutti K."/>
            <person name="Zhao Z."/>
            <person name="Chiniquy J."/>
            <person name="Barry K."/>
            <person name="Brewer H.M."/>
            <person name="Purvine S.O."/>
            <person name="Wright A.T."/>
            <person name="Boxma B."/>
            <person name="Van Alen T."/>
            <person name="Hackstein J.H."/>
            <person name="Baker S.E."/>
            <person name="Grigoriev I.V."/>
            <person name="O'Malley M.A."/>
        </authorList>
    </citation>
    <scope>NUCLEOTIDE SEQUENCE [LARGE SCALE GENOMIC DNA]</scope>
    <source>
        <strain evidence="9 10">S4</strain>
    </source>
</reference>
<evidence type="ECO:0000256" key="1">
    <source>
        <dbReference type="ARBA" id="ARBA00004123"/>
    </source>
</evidence>
<evidence type="ECO:0000313" key="9">
    <source>
        <dbReference type="EMBL" id="ORX81695.1"/>
    </source>
</evidence>
<comment type="subcellular location">
    <subcellularLocation>
        <location evidence="2">Cytoplasm</location>
    </subcellularLocation>
    <subcellularLocation>
        <location evidence="1">Nucleus</location>
    </subcellularLocation>
</comment>
<comment type="caution">
    <text evidence="9">The sequence shown here is derived from an EMBL/GenBank/DDBJ whole genome shotgun (WGS) entry which is preliminary data.</text>
</comment>
<dbReference type="GO" id="GO:0005737">
    <property type="term" value="C:cytoplasm"/>
    <property type="evidence" value="ECO:0007669"/>
    <property type="project" value="UniProtKB-SubCell"/>
</dbReference>
<dbReference type="InterPro" id="IPR038881">
    <property type="entry name" value="Yae1-like"/>
</dbReference>
<accession>A0A1Y1X7H5</accession>
<dbReference type="InterPro" id="IPR019191">
    <property type="entry name" value="Essential_protein_Yae1_N"/>
</dbReference>
<reference evidence="9 10" key="2">
    <citation type="submission" date="2016-08" db="EMBL/GenBank/DDBJ databases">
        <title>Pervasive Adenine N6-methylation of Active Genes in Fungi.</title>
        <authorList>
            <consortium name="DOE Joint Genome Institute"/>
            <person name="Mondo S.J."/>
            <person name="Dannebaum R.O."/>
            <person name="Kuo R.C."/>
            <person name="Labutti K."/>
            <person name="Haridas S."/>
            <person name="Kuo A."/>
            <person name="Salamov A."/>
            <person name="Ahrendt S.R."/>
            <person name="Lipzen A."/>
            <person name="Sullivan W."/>
            <person name="Andreopoulos W.B."/>
            <person name="Clum A."/>
            <person name="Lindquist E."/>
            <person name="Daum C."/>
            <person name="Ramamoorthy G.K."/>
            <person name="Gryganskyi A."/>
            <person name="Culley D."/>
            <person name="Magnuson J.K."/>
            <person name="James T.Y."/>
            <person name="O'Malley M.A."/>
            <person name="Stajich J.E."/>
            <person name="Spatafora J.W."/>
            <person name="Visel A."/>
            <person name="Grigoriev I.V."/>
        </authorList>
    </citation>
    <scope>NUCLEOTIDE SEQUENCE [LARGE SCALE GENOMIC DNA]</scope>
    <source>
        <strain evidence="9 10">S4</strain>
    </source>
</reference>
<keyword evidence="7" id="KW-0539">Nucleus</keyword>
<protein>
    <recommendedName>
        <fullName evidence="5">Protein YAE1</fullName>
    </recommendedName>
    <alternativeName>
        <fullName evidence="4">Protein yae1</fullName>
    </alternativeName>
</protein>
<dbReference type="GO" id="GO:0005634">
    <property type="term" value="C:nucleus"/>
    <property type="evidence" value="ECO:0007669"/>
    <property type="project" value="UniProtKB-SubCell"/>
</dbReference>
<dbReference type="PANTHER" id="PTHR18829">
    <property type="entry name" value="PROTEIN YAE1 HOMOLOG"/>
    <property type="match status" value="1"/>
</dbReference>
<sequence length="144" mass="17050">MDDDIWDDYDDAEYDRVMSERNFKRMNEINTNMGYIQGIDYGKESTLQQSFETGFKIGLDNGIKLGEQYGKASALKFLNENDSEMIKSIIKKFEEKFKDFKNVEHLYEEKKELKDLEINNNEEIFIPTEIKSFITDNQNILNLF</sequence>
<dbReference type="EMBL" id="MCFG01000113">
    <property type="protein sequence ID" value="ORX81695.1"/>
    <property type="molecule type" value="Genomic_DNA"/>
</dbReference>
<dbReference type="AlphaFoldDB" id="A0A1Y1X7H5"/>
<keyword evidence="6" id="KW-0963">Cytoplasm</keyword>
<evidence type="ECO:0000256" key="3">
    <source>
        <dbReference type="ARBA" id="ARBA00007096"/>
    </source>
</evidence>
<comment type="similarity">
    <text evidence="3">Belongs to the YAE1 family.</text>
</comment>
<name>A0A1Y1X7H5_9FUNG</name>
<evidence type="ECO:0000259" key="8">
    <source>
        <dbReference type="Pfam" id="PF09811"/>
    </source>
</evidence>
<feature type="domain" description="Essential protein Yae1 N-terminal" evidence="8">
    <location>
        <begin position="34"/>
        <end position="72"/>
    </location>
</feature>
<evidence type="ECO:0000256" key="7">
    <source>
        <dbReference type="ARBA" id="ARBA00023242"/>
    </source>
</evidence>